<proteinExistence type="predicted"/>
<sequence length="102" mass="11034">MSKRPSLIGGLTLPGAEPAAPKPEAPAERAAPEAPAKPAGRRPRPETVHTSIYLPREVHRRLREIAFTRDVKVHDVIMEGIDAALQKHGHPSVEALKGDKKG</sequence>
<keyword evidence="3" id="KW-1185">Reference proteome</keyword>
<dbReference type="OrthoDB" id="7997937at2"/>
<dbReference type="Gene3D" id="1.10.1220.10">
    <property type="entry name" value="Met repressor-like"/>
    <property type="match status" value="1"/>
</dbReference>
<name>A0A0J6TCF0_9HYPH</name>
<dbReference type="Proteomes" id="UP000036449">
    <property type="component" value="Unassembled WGS sequence"/>
</dbReference>
<dbReference type="RefSeq" id="WP_048448825.1">
    <property type="nucleotide sequence ID" value="NZ_LABZ01000002.1"/>
</dbReference>
<evidence type="ECO:0008006" key="4">
    <source>
        <dbReference type="Google" id="ProtNLM"/>
    </source>
</evidence>
<dbReference type="InterPro" id="IPR010985">
    <property type="entry name" value="Ribbon_hlx_hlx"/>
</dbReference>
<dbReference type="SUPFAM" id="SSF47598">
    <property type="entry name" value="Ribbon-helix-helix"/>
    <property type="match status" value="1"/>
</dbReference>
<dbReference type="InterPro" id="IPR013321">
    <property type="entry name" value="Arc_rbn_hlx_hlx"/>
</dbReference>
<dbReference type="PATRIC" id="fig|1187852.3.peg.2704"/>
<accession>A0A0J6TCF0</accession>
<evidence type="ECO:0000256" key="1">
    <source>
        <dbReference type="SAM" id="MobiDB-lite"/>
    </source>
</evidence>
<reference evidence="2 3" key="1">
    <citation type="submission" date="2015-03" db="EMBL/GenBank/DDBJ databases">
        <title>Genome sequencing of Methylobacterium tarhaniae DSM 25844.</title>
        <authorList>
            <person name="Chaudhry V."/>
            <person name="Patil P.B."/>
        </authorList>
    </citation>
    <scope>NUCLEOTIDE SEQUENCE [LARGE SCALE GENOMIC DNA]</scope>
    <source>
        <strain evidence="2 3">DSM 25844</strain>
    </source>
</reference>
<feature type="region of interest" description="Disordered" evidence="1">
    <location>
        <begin position="1"/>
        <end position="49"/>
    </location>
</feature>
<evidence type="ECO:0000313" key="2">
    <source>
        <dbReference type="EMBL" id="KMO44985.1"/>
    </source>
</evidence>
<dbReference type="GO" id="GO:0006355">
    <property type="term" value="P:regulation of DNA-templated transcription"/>
    <property type="evidence" value="ECO:0007669"/>
    <property type="project" value="InterPro"/>
</dbReference>
<protein>
    <recommendedName>
        <fullName evidence="4">CopG family transcriptional regulator</fullName>
    </recommendedName>
</protein>
<organism evidence="2 3">
    <name type="scientific">Methylobacterium tarhaniae</name>
    <dbReference type="NCBI Taxonomy" id="1187852"/>
    <lineage>
        <taxon>Bacteria</taxon>
        <taxon>Pseudomonadati</taxon>
        <taxon>Pseudomonadota</taxon>
        <taxon>Alphaproteobacteria</taxon>
        <taxon>Hyphomicrobiales</taxon>
        <taxon>Methylobacteriaceae</taxon>
        <taxon>Methylobacterium</taxon>
    </lineage>
</organism>
<dbReference type="EMBL" id="LABZ01000002">
    <property type="protein sequence ID" value="KMO44985.1"/>
    <property type="molecule type" value="Genomic_DNA"/>
</dbReference>
<evidence type="ECO:0000313" key="3">
    <source>
        <dbReference type="Proteomes" id="UP000036449"/>
    </source>
</evidence>
<gene>
    <name evidence="2" type="ORF">VQ03_00180</name>
</gene>
<dbReference type="AlphaFoldDB" id="A0A0J6TCF0"/>
<comment type="caution">
    <text evidence="2">The sequence shown here is derived from an EMBL/GenBank/DDBJ whole genome shotgun (WGS) entry which is preliminary data.</text>
</comment>